<dbReference type="EMBL" id="CP054492">
    <property type="protein sequence ID" value="QOY52977.1"/>
    <property type="molecule type" value="Genomic_DNA"/>
</dbReference>
<evidence type="ECO:0008006" key="3">
    <source>
        <dbReference type="Google" id="ProtNLM"/>
    </source>
</evidence>
<accession>A0A7S7RN57</accession>
<dbReference type="Proteomes" id="UP000593994">
    <property type="component" value="Chromosome"/>
</dbReference>
<organism evidence="1 2">
    <name type="scientific">Candidatus Sulfurimonas baltica</name>
    <dbReference type="NCBI Taxonomy" id="2740404"/>
    <lineage>
        <taxon>Bacteria</taxon>
        <taxon>Pseudomonadati</taxon>
        <taxon>Campylobacterota</taxon>
        <taxon>Epsilonproteobacteria</taxon>
        <taxon>Campylobacterales</taxon>
        <taxon>Sulfurimonadaceae</taxon>
        <taxon>Sulfurimonas</taxon>
    </lineage>
</organism>
<dbReference type="KEGG" id="sbal:HUE88_04650"/>
<dbReference type="RefSeq" id="WP_194371561.1">
    <property type="nucleotide sequence ID" value="NZ_CP054492.1"/>
</dbReference>
<gene>
    <name evidence="1" type="ORF">HUE88_04650</name>
</gene>
<keyword evidence="2" id="KW-1185">Reference proteome</keyword>
<proteinExistence type="predicted"/>
<evidence type="ECO:0000313" key="1">
    <source>
        <dbReference type="EMBL" id="QOY52977.1"/>
    </source>
</evidence>
<name>A0A7S7RN57_9BACT</name>
<sequence length="155" mass="17958">MKFILIVSIIFLNFINADEVVRKCTKNDLIGTWSVTHIKLIDKDSKDSLSHFLMKNQILVFKKNNEIRSLYSYSRDNSFDIKKAFELLEVPQGDTYKIENGVISYFRDNKQIDSAKCDYFNQDLKKANIDKGSISLMRFSKGKQAVGNVYEKINP</sequence>
<dbReference type="AlphaFoldDB" id="A0A7S7RN57"/>
<protein>
    <recommendedName>
        <fullName evidence="3">Lipocalin-like domain-containing protein</fullName>
    </recommendedName>
</protein>
<reference evidence="1 2" key="1">
    <citation type="submission" date="2020-05" db="EMBL/GenBank/DDBJ databases">
        <title>Sulfurimonas marisnigri, sp. nov., and Sulfurimonas baltica, sp. nov., manganese oxide reducing chemolithoautotrophs of the class Epsilonproteobacteria isolated from the pelagic redoxclines of the Black and Baltic Seas and emended description of the genus Sulfurimonas.</title>
        <authorList>
            <person name="Henkel J.V."/>
            <person name="Laudan C."/>
            <person name="Werner J."/>
            <person name="Neu T."/>
            <person name="Plewe S."/>
            <person name="Sproer C."/>
            <person name="Bunk B."/>
            <person name="Schulz-Vogt H.N."/>
        </authorList>
    </citation>
    <scope>NUCLEOTIDE SEQUENCE [LARGE SCALE GENOMIC DNA]</scope>
    <source>
        <strain evidence="1 2">GD2</strain>
    </source>
</reference>
<evidence type="ECO:0000313" key="2">
    <source>
        <dbReference type="Proteomes" id="UP000593994"/>
    </source>
</evidence>